<keyword evidence="2 6" id="KW-0698">rRNA processing</keyword>
<dbReference type="NCBIfam" id="TIGR00138">
    <property type="entry name" value="rsmG_gidB"/>
    <property type="match status" value="1"/>
</dbReference>
<evidence type="ECO:0000256" key="4">
    <source>
        <dbReference type="ARBA" id="ARBA00022679"/>
    </source>
</evidence>
<name>A0ABR6HLJ1_9RHOB</name>
<feature type="binding site" evidence="6">
    <location>
        <position position="140"/>
    </location>
    <ligand>
        <name>S-adenosyl-L-methionine</name>
        <dbReference type="ChEBI" id="CHEBI:59789"/>
    </ligand>
</feature>
<comment type="similarity">
    <text evidence="6">Belongs to the methyltransferase superfamily. RNA methyltransferase RsmG family.</text>
</comment>
<comment type="catalytic activity">
    <reaction evidence="6">
        <text>guanosine(527) in 16S rRNA + S-adenosyl-L-methionine = N(7)-methylguanosine(527) in 16S rRNA + S-adenosyl-L-homocysteine</text>
        <dbReference type="Rhea" id="RHEA:42732"/>
        <dbReference type="Rhea" id="RHEA-COMP:10209"/>
        <dbReference type="Rhea" id="RHEA-COMP:10210"/>
        <dbReference type="ChEBI" id="CHEBI:57856"/>
        <dbReference type="ChEBI" id="CHEBI:59789"/>
        <dbReference type="ChEBI" id="CHEBI:74269"/>
        <dbReference type="ChEBI" id="CHEBI:74480"/>
        <dbReference type="EC" id="2.1.1.170"/>
    </reaction>
</comment>
<dbReference type="EMBL" id="JACIBX010000002">
    <property type="protein sequence ID" value="MBB3711328.1"/>
    <property type="molecule type" value="Genomic_DNA"/>
</dbReference>
<dbReference type="Gene3D" id="3.40.50.150">
    <property type="entry name" value="Vaccinia Virus protein VP39"/>
    <property type="match status" value="1"/>
</dbReference>
<dbReference type="PANTHER" id="PTHR31760">
    <property type="entry name" value="S-ADENOSYL-L-METHIONINE-DEPENDENT METHYLTRANSFERASES SUPERFAMILY PROTEIN"/>
    <property type="match status" value="1"/>
</dbReference>
<protein>
    <recommendedName>
        <fullName evidence="6">Ribosomal RNA small subunit methyltransferase G</fullName>
        <ecNumber evidence="6">2.1.1.170</ecNumber>
    </recommendedName>
    <alternativeName>
        <fullName evidence="6">16S rRNA 7-methylguanosine methyltransferase</fullName>
        <shortName evidence="6">16S rRNA m7G methyltransferase</shortName>
    </alternativeName>
</protein>
<evidence type="ECO:0000256" key="5">
    <source>
        <dbReference type="ARBA" id="ARBA00022691"/>
    </source>
</evidence>
<dbReference type="PANTHER" id="PTHR31760:SF0">
    <property type="entry name" value="S-ADENOSYL-L-METHIONINE-DEPENDENT METHYLTRANSFERASES SUPERFAMILY PROTEIN"/>
    <property type="match status" value="1"/>
</dbReference>
<evidence type="ECO:0000256" key="1">
    <source>
        <dbReference type="ARBA" id="ARBA00022490"/>
    </source>
</evidence>
<accession>A0ABR6HLJ1</accession>
<comment type="caution">
    <text evidence="6">Lacks conserved residue(s) required for the propagation of feature annotation.</text>
</comment>
<gene>
    <name evidence="6" type="primary">rsmG</name>
    <name evidence="7" type="ORF">FHS00_000890</name>
</gene>
<proteinExistence type="inferred from homology"/>
<dbReference type="InterPro" id="IPR003682">
    <property type="entry name" value="rRNA_ssu_MeTfrase_G"/>
</dbReference>
<organism evidence="7 8">
    <name type="scientific">Limimaricola variabilis</name>
    <dbReference type="NCBI Taxonomy" id="1492771"/>
    <lineage>
        <taxon>Bacteria</taxon>
        <taxon>Pseudomonadati</taxon>
        <taxon>Pseudomonadota</taxon>
        <taxon>Alphaproteobacteria</taxon>
        <taxon>Rhodobacterales</taxon>
        <taxon>Paracoccaceae</taxon>
        <taxon>Limimaricola</taxon>
    </lineage>
</organism>
<dbReference type="RefSeq" id="WP_183470261.1">
    <property type="nucleotide sequence ID" value="NZ_JACIBX010000002.1"/>
</dbReference>
<keyword evidence="1 6" id="KW-0963">Cytoplasm</keyword>
<sequence>MSAAEWVVDGSHVSRETADRLRTYCELVRKWSPKINLVSRRDLDELETRHVADSLQLSVFLNTEIETWADLGSGGGFPGIVLAICGLEKSPVTRFHLVESDARKAAFLRTAIRELKLNAQVHDQRIENTSPLKAERVSARALASLDNLLDLSSRHLTAGGLCVFPKGQSHAEEIEAARQSWNFDVETHSSATDPNARILVVSNLSHV</sequence>
<keyword evidence="5 6" id="KW-0949">S-adenosyl-L-methionine</keyword>
<feature type="binding site" evidence="6">
    <location>
        <begin position="126"/>
        <end position="127"/>
    </location>
    <ligand>
        <name>S-adenosyl-L-methionine</name>
        <dbReference type="ChEBI" id="CHEBI:59789"/>
    </ligand>
</feature>
<dbReference type="EC" id="2.1.1.170" evidence="6"/>
<comment type="function">
    <text evidence="6">Specifically methylates the N7 position of guanine in position 527 of 16S rRNA.</text>
</comment>
<evidence type="ECO:0000256" key="6">
    <source>
        <dbReference type="HAMAP-Rule" id="MF_00074"/>
    </source>
</evidence>
<feature type="binding site" evidence="6">
    <location>
        <position position="72"/>
    </location>
    <ligand>
        <name>S-adenosyl-L-methionine</name>
        <dbReference type="ChEBI" id="CHEBI:59789"/>
    </ligand>
</feature>
<keyword evidence="4 6" id="KW-0808">Transferase</keyword>
<comment type="caution">
    <text evidence="7">The sequence shown here is derived from an EMBL/GenBank/DDBJ whole genome shotgun (WGS) entry which is preliminary data.</text>
</comment>
<reference evidence="7 8" key="1">
    <citation type="submission" date="2020-08" db="EMBL/GenBank/DDBJ databases">
        <title>Genomic Encyclopedia of Type Strains, Phase III (KMG-III): the genomes of soil and plant-associated and newly described type strains.</title>
        <authorList>
            <person name="Whitman W."/>
        </authorList>
    </citation>
    <scope>NUCLEOTIDE SEQUENCE [LARGE SCALE GENOMIC DNA]</scope>
    <source>
        <strain evidence="7 8">CECT 8572</strain>
    </source>
</reference>
<dbReference type="PIRSF" id="PIRSF003078">
    <property type="entry name" value="GidB"/>
    <property type="match status" value="1"/>
</dbReference>
<dbReference type="HAMAP" id="MF_00074">
    <property type="entry name" value="16SrRNA_methyltr_G"/>
    <property type="match status" value="1"/>
</dbReference>
<keyword evidence="3 6" id="KW-0489">Methyltransferase</keyword>
<dbReference type="GO" id="GO:0008168">
    <property type="term" value="F:methyltransferase activity"/>
    <property type="evidence" value="ECO:0007669"/>
    <property type="project" value="UniProtKB-KW"/>
</dbReference>
<feature type="binding site" evidence="6">
    <location>
        <position position="77"/>
    </location>
    <ligand>
        <name>S-adenosyl-L-methionine</name>
        <dbReference type="ChEBI" id="CHEBI:59789"/>
    </ligand>
</feature>
<dbReference type="Pfam" id="PF02527">
    <property type="entry name" value="GidB"/>
    <property type="match status" value="1"/>
</dbReference>
<evidence type="ECO:0000256" key="3">
    <source>
        <dbReference type="ARBA" id="ARBA00022603"/>
    </source>
</evidence>
<evidence type="ECO:0000313" key="7">
    <source>
        <dbReference type="EMBL" id="MBB3711328.1"/>
    </source>
</evidence>
<keyword evidence="8" id="KW-1185">Reference proteome</keyword>
<evidence type="ECO:0000256" key="2">
    <source>
        <dbReference type="ARBA" id="ARBA00022552"/>
    </source>
</evidence>
<evidence type="ECO:0000313" key="8">
    <source>
        <dbReference type="Proteomes" id="UP000576152"/>
    </source>
</evidence>
<dbReference type="GO" id="GO:0032259">
    <property type="term" value="P:methylation"/>
    <property type="evidence" value="ECO:0007669"/>
    <property type="project" value="UniProtKB-KW"/>
</dbReference>
<dbReference type="Proteomes" id="UP000576152">
    <property type="component" value="Unassembled WGS sequence"/>
</dbReference>
<dbReference type="InterPro" id="IPR029063">
    <property type="entry name" value="SAM-dependent_MTases_sf"/>
</dbReference>
<dbReference type="SUPFAM" id="SSF53335">
    <property type="entry name" value="S-adenosyl-L-methionine-dependent methyltransferases"/>
    <property type="match status" value="1"/>
</dbReference>
<comment type="subcellular location">
    <subcellularLocation>
        <location evidence="6">Cytoplasm</location>
    </subcellularLocation>
</comment>